<keyword evidence="2" id="KW-0732">Signal</keyword>
<dbReference type="GO" id="GO:0016853">
    <property type="term" value="F:isomerase activity"/>
    <property type="evidence" value="ECO:0007669"/>
    <property type="project" value="UniProtKB-KW"/>
</dbReference>
<dbReference type="PANTHER" id="PTHR12110:SF21">
    <property type="entry name" value="XYLOSE ISOMERASE-LIKE TIM BARREL DOMAIN-CONTAINING PROTEIN"/>
    <property type="match status" value="1"/>
</dbReference>
<feature type="signal peptide" evidence="2">
    <location>
        <begin position="1"/>
        <end position="23"/>
    </location>
</feature>
<dbReference type="InterPro" id="IPR036237">
    <property type="entry name" value="Xyl_isomerase-like_sf"/>
</dbReference>
<sequence length="300" mass="32522">MYPCWNARAVGLALTAEATIALAAEAGFEGVDLLVRDVVDSGADAAELRRRMDDLGLRGGGWTLPMNWKNEPAAFEADLERLPLYAETAATLGLFRTGTWVRFESDPVGLDSLDDEEQRRRMVERTTAWQAERLGRMATVLAEHGTRIGLEIIGSRAERTGRGVPLIATYSELLRAFADLPRAHANIGVLADAYHLYAAGESAEAALAWGVDAITWVHVADPANPDRASMRDVERLLPGESPVGICRSLLETLAGRGYDGPVTAEPLTESRSFPSADPLERAGMTREALRGVWPSPRTTG</sequence>
<comment type="caution">
    <text evidence="4">The sequence shown here is derived from an EMBL/GenBank/DDBJ whole genome shotgun (WGS) entry which is preliminary data.</text>
</comment>
<dbReference type="RefSeq" id="WP_277862775.1">
    <property type="nucleotide sequence ID" value="NZ_JARRAG010000002.1"/>
</dbReference>
<reference evidence="4 5" key="1">
    <citation type="submission" date="2023-03" db="EMBL/GenBank/DDBJ databases">
        <title>Paludisphaera mucosa sp. nov. a novel planctomycete from northern fen.</title>
        <authorList>
            <person name="Ivanova A."/>
        </authorList>
    </citation>
    <scope>NUCLEOTIDE SEQUENCE [LARGE SCALE GENOMIC DNA]</scope>
    <source>
        <strain evidence="4 5">Pla2</strain>
    </source>
</reference>
<evidence type="ECO:0000256" key="2">
    <source>
        <dbReference type="SAM" id="SignalP"/>
    </source>
</evidence>
<dbReference type="InterPro" id="IPR050312">
    <property type="entry name" value="IolE/XylAMocC-like"/>
</dbReference>
<evidence type="ECO:0000313" key="5">
    <source>
        <dbReference type="Proteomes" id="UP001216907"/>
    </source>
</evidence>
<dbReference type="InterPro" id="IPR013022">
    <property type="entry name" value="Xyl_isomerase-like_TIM-brl"/>
</dbReference>
<feature type="compositionally biased region" description="Basic and acidic residues" evidence="1">
    <location>
        <begin position="278"/>
        <end position="289"/>
    </location>
</feature>
<feature type="domain" description="Xylose isomerase-like TIM barrel" evidence="3">
    <location>
        <begin position="20"/>
        <end position="280"/>
    </location>
</feature>
<keyword evidence="4" id="KW-0413">Isomerase</keyword>
<dbReference type="SUPFAM" id="SSF51658">
    <property type="entry name" value="Xylose isomerase-like"/>
    <property type="match status" value="1"/>
</dbReference>
<evidence type="ECO:0000256" key="1">
    <source>
        <dbReference type="SAM" id="MobiDB-lite"/>
    </source>
</evidence>
<name>A0ABT6FG30_9BACT</name>
<gene>
    <name evidence="4" type="ORF">PZE19_22130</name>
</gene>
<accession>A0ABT6FG30</accession>
<dbReference type="Proteomes" id="UP001216907">
    <property type="component" value="Unassembled WGS sequence"/>
</dbReference>
<dbReference type="EMBL" id="JARRAG010000002">
    <property type="protein sequence ID" value="MDG3006479.1"/>
    <property type="molecule type" value="Genomic_DNA"/>
</dbReference>
<organism evidence="4 5">
    <name type="scientific">Paludisphaera mucosa</name>
    <dbReference type="NCBI Taxonomy" id="3030827"/>
    <lineage>
        <taxon>Bacteria</taxon>
        <taxon>Pseudomonadati</taxon>
        <taxon>Planctomycetota</taxon>
        <taxon>Planctomycetia</taxon>
        <taxon>Isosphaerales</taxon>
        <taxon>Isosphaeraceae</taxon>
        <taxon>Paludisphaera</taxon>
    </lineage>
</organism>
<keyword evidence="5" id="KW-1185">Reference proteome</keyword>
<proteinExistence type="predicted"/>
<evidence type="ECO:0000259" key="3">
    <source>
        <dbReference type="Pfam" id="PF01261"/>
    </source>
</evidence>
<dbReference type="PANTHER" id="PTHR12110">
    <property type="entry name" value="HYDROXYPYRUVATE ISOMERASE"/>
    <property type="match status" value="1"/>
</dbReference>
<feature type="chain" id="PRO_5046587112" evidence="2">
    <location>
        <begin position="24"/>
        <end position="300"/>
    </location>
</feature>
<dbReference type="Gene3D" id="3.20.20.150">
    <property type="entry name" value="Divalent-metal-dependent TIM barrel enzymes"/>
    <property type="match status" value="1"/>
</dbReference>
<feature type="region of interest" description="Disordered" evidence="1">
    <location>
        <begin position="261"/>
        <end position="300"/>
    </location>
</feature>
<dbReference type="Pfam" id="PF01261">
    <property type="entry name" value="AP_endonuc_2"/>
    <property type="match status" value="1"/>
</dbReference>
<protein>
    <submittedName>
        <fullName evidence="4">Sugar phosphate isomerase/epimerase</fullName>
    </submittedName>
</protein>
<evidence type="ECO:0000313" key="4">
    <source>
        <dbReference type="EMBL" id="MDG3006479.1"/>
    </source>
</evidence>